<keyword evidence="1" id="KW-1133">Transmembrane helix</keyword>
<dbReference type="AlphaFoldDB" id="A0A1I8BUD0"/>
<name>A0A1I8BUD0_MELHA</name>
<reference evidence="3" key="1">
    <citation type="submission" date="2016-11" db="UniProtKB">
        <authorList>
            <consortium name="WormBaseParasite"/>
        </authorList>
    </citation>
    <scope>IDENTIFICATION</scope>
</reference>
<keyword evidence="2" id="KW-1185">Reference proteome</keyword>
<dbReference type="WBParaSite" id="MhA1_Contig606.frz3.gene6">
    <property type="protein sequence ID" value="MhA1_Contig606.frz3.gene6"/>
    <property type="gene ID" value="MhA1_Contig606.frz3.gene6"/>
</dbReference>
<accession>A0A1I8BUD0</accession>
<keyword evidence="1" id="KW-0812">Transmembrane</keyword>
<organism evidence="2 3">
    <name type="scientific">Meloidogyne hapla</name>
    <name type="common">Root-knot nematode worm</name>
    <dbReference type="NCBI Taxonomy" id="6305"/>
    <lineage>
        <taxon>Eukaryota</taxon>
        <taxon>Metazoa</taxon>
        <taxon>Ecdysozoa</taxon>
        <taxon>Nematoda</taxon>
        <taxon>Chromadorea</taxon>
        <taxon>Rhabditida</taxon>
        <taxon>Tylenchina</taxon>
        <taxon>Tylenchomorpha</taxon>
        <taxon>Tylenchoidea</taxon>
        <taxon>Meloidogynidae</taxon>
        <taxon>Meloidogyninae</taxon>
        <taxon>Meloidogyne</taxon>
    </lineage>
</organism>
<evidence type="ECO:0000313" key="3">
    <source>
        <dbReference type="WBParaSite" id="MhA1_Contig606.frz3.gene6"/>
    </source>
</evidence>
<feature type="transmembrane region" description="Helical" evidence="1">
    <location>
        <begin position="32"/>
        <end position="57"/>
    </location>
</feature>
<proteinExistence type="predicted"/>
<feature type="transmembrane region" description="Helical" evidence="1">
    <location>
        <begin position="63"/>
        <end position="85"/>
    </location>
</feature>
<protein>
    <submittedName>
        <fullName evidence="3">GtrA domain-containing protein</fullName>
    </submittedName>
</protein>
<dbReference type="Proteomes" id="UP000095281">
    <property type="component" value="Unplaced"/>
</dbReference>
<evidence type="ECO:0000256" key="1">
    <source>
        <dbReference type="SAM" id="Phobius"/>
    </source>
</evidence>
<sequence length="94" mass="10708">MLLPSFTNTSVSFSAIQQGSTEEQTNDFIRSVYTSTAICSFILAMAFNAFLIWLIIMKTPAPMLVYSKLLMAPCLMVNYLIYLVLKHYRSKKLI</sequence>
<keyword evidence="1" id="KW-0472">Membrane</keyword>
<evidence type="ECO:0000313" key="2">
    <source>
        <dbReference type="Proteomes" id="UP000095281"/>
    </source>
</evidence>